<dbReference type="EMBL" id="JAFLEQ010000008">
    <property type="protein sequence ID" value="MBN9643718.1"/>
    <property type="molecule type" value="Genomic_DNA"/>
</dbReference>
<reference evidence="2" key="1">
    <citation type="submission" date="2021-03" db="EMBL/GenBank/DDBJ databases">
        <authorList>
            <person name="Sun Q."/>
        </authorList>
    </citation>
    <scope>NUCLEOTIDE SEQUENCE</scope>
    <source>
        <strain evidence="2">CCM 8862</strain>
    </source>
</reference>
<keyword evidence="3" id="KW-1185">Reference proteome</keyword>
<protein>
    <recommendedName>
        <fullName evidence="4">Antitoxin</fullName>
    </recommendedName>
</protein>
<dbReference type="RefSeq" id="WP_207118456.1">
    <property type="nucleotide sequence ID" value="NZ_JAFLEQ010000008.1"/>
</dbReference>
<dbReference type="Proteomes" id="UP000664332">
    <property type="component" value="Unassembled WGS sequence"/>
</dbReference>
<evidence type="ECO:0000256" key="1">
    <source>
        <dbReference type="SAM" id="MobiDB-lite"/>
    </source>
</evidence>
<feature type="region of interest" description="Disordered" evidence="1">
    <location>
        <begin position="1"/>
        <end position="72"/>
    </location>
</feature>
<comment type="caution">
    <text evidence="2">The sequence shown here is derived from an EMBL/GenBank/DDBJ whole genome shotgun (WGS) entry which is preliminary data.</text>
</comment>
<evidence type="ECO:0000313" key="2">
    <source>
        <dbReference type="EMBL" id="MBN9643718.1"/>
    </source>
</evidence>
<organism evidence="2 3">
    <name type="scientific">Corynebacterium mendelii</name>
    <dbReference type="NCBI Taxonomy" id="2765362"/>
    <lineage>
        <taxon>Bacteria</taxon>
        <taxon>Bacillati</taxon>
        <taxon>Actinomycetota</taxon>
        <taxon>Actinomycetes</taxon>
        <taxon>Mycobacteriales</taxon>
        <taxon>Corynebacteriaceae</taxon>
        <taxon>Corynebacterium</taxon>
    </lineage>
</organism>
<name>A0A939IX55_9CORY</name>
<sequence>MDLGNLANKAKDALKGNEEKIRQQATEKADQLIDSKVSDESTAQKAKDAVDSGVDKALDALSGDDKPAADNQ</sequence>
<evidence type="ECO:0000313" key="3">
    <source>
        <dbReference type="Proteomes" id="UP000664332"/>
    </source>
</evidence>
<dbReference type="AlphaFoldDB" id="A0A939IX55"/>
<feature type="compositionally biased region" description="Basic and acidic residues" evidence="1">
    <location>
        <begin position="9"/>
        <end position="39"/>
    </location>
</feature>
<gene>
    <name evidence="2" type="ORF">JZY06_03630</name>
</gene>
<accession>A0A939IX55</accession>
<proteinExistence type="predicted"/>
<evidence type="ECO:0008006" key="4">
    <source>
        <dbReference type="Google" id="ProtNLM"/>
    </source>
</evidence>
<feature type="compositionally biased region" description="Basic and acidic residues" evidence="1">
    <location>
        <begin position="45"/>
        <end position="72"/>
    </location>
</feature>